<evidence type="ECO:0000256" key="1">
    <source>
        <dbReference type="SAM" id="MobiDB-lite"/>
    </source>
</evidence>
<dbReference type="KEGG" id="saca:FFV09_16410"/>
<gene>
    <name evidence="2" type="ORF">FFV09_16410</name>
</gene>
<protein>
    <submittedName>
        <fullName evidence="2">Uncharacterized protein</fullName>
    </submittedName>
</protein>
<dbReference type="AlphaFoldDB" id="A0A4Y6V0L3"/>
<keyword evidence="3" id="KW-1185">Reference proteome</keyword>
<sequence>MIDYIKRFGLPFTALIAGYAVALVSQGFLPEPISMLIPGGAVLLSIGAFKRRKPKPLPIDVSPQSRPQPEVLPPSGRRTGIPAVDEAVQRRLREEAAARGEQERRRSAYDAVPAPTPSAAPVPAAAPAATRTQAPRSEADEMWDPVHEYISVIEEMLISEGQKNSLDDEIVEKTISLLARISRLIPQLKEINDSKINHNIQRLVFKDLNGAINPFLKLSGEAKRKNRRLLLDGIKDINSRLSLYVETIEHRDLIELQSRVDLIQQRYRTSD</sequence>
<dbReference type="RefSeq" id="WP_141448834.1">
    <property type="nucleotide sequence ID" value="NZ_CP041217.1"/>
</dbReference>
<evidence type="ECO:0000313" key="3">
    <source>
        <dbReference type="Proteomes" id="UP000316968"/>
    </source>
</evidence>
<dbReference type="Proteomes" id="UP000316968">
    <property type="component" value="Chromosome"/>
</dbReference>
<feature type="compositionally biased region" description="Low complexity" evidence="1">
    <location>
        <begin position="121"/>
        <end position="136"/>
    </location>
</feature>
<dbReference type="EMBL" id="CP041217">
    <property type="protein sequence ID" value="QDH22290.1"/>
    <property type="molecule type" value="Genomic_DNA"/>
</dbReference>
<proteinExistence type="predicted"/>
<name>A0A4Y6V0L3_SACBS</name>
<accession>A0A4Y6V0L3</accession>
<feature type="region of interest" description="Disordered" evidence="1">
    <location>
        <begin position="55"/>
        <end position="141"/>
    </location>
</feature>
<dbReference type="OrthoDB" id="2381253at2"/>
<organism evidence="2 3">
    <name type="scientific">Saccharibacillus brassicae</name>
    <dbReference type="NCBI Taxonomy" id="2583377"/>
    <lineage>
        <taxon>Bacteria</taxon>
        <taxon>Bacillati</taxon>
        <taxon>Bacillota</taxon>
        <taxon>Bacilli</taxon>
        <taxon>Bacillales</taxon>
        <taxon>Paenibacillaceae</taxon>
        <taxon>Saccharibacillus</taxon>
    </lineage>
</organism>
<evidence type="ECO:0000313" key="2">
    <source>
        <dbReference type="EMBL" id="QDH22290.1"/>
    </source>
</evidence>
<reference evidence="2 3" key="1">
    <citation type="submission" date="2019-06" db="EMBL/GenBank/DDBJ databases">
        <title>Saccharibacillus brassicae sp. nov., an endophytic bacterium isolated from Chinese cabbage seeds (Brassica pekinensis).</title>
        <authorList>
            <person name="Jiang L."/>
            <person name="Lee J."/>
            <person name="Kim S.W."/>
        </authorList>
    </citation>
    <scope>NUCLEOTIDE SEQUENCE [LARGE SCALE GENOMIC DNA]</scope>
    <source>
        <strain evidence="3">KCTC 43072 / ATSA2</strain>
    </source>
</reference>
<feature type="compositionally biased region" description="Basic and acidic residues" evidence="1">
    <location>
        <begin position="87"/>
        <end position="108"/>
    </location>
</feature>